<feature type="compositionally biased region" description="Polar residues" evidence="6">
    <location>
        <begin position="179"/>
        <end position="196"/>
    </location>
</feature>
<evidence type="ECO:0000313" key="9">
    <source>
        <dbReference type="EMBL" id="ABN67340.2"/>
    </source>
</evidence>
<dbReference type="InterPro" id="IPR031968">
    <property type="entry name" value="VASt"/>
</dbReference>
<dbReference type="RefSeq" id="XP_001385369.2">
    <property type="nucleotide sequence ID" value="XM_001385332.1"/>
</dbReference>
<feature type="compositionally biased region" description="Polar residues" evidence="6">
    <location>
        <begin position="365"/>
        <end position="374"/>
    </location>
</feature>
<dbReference type="GO" id="GO:0005739">
    <property type="term" value="C:mitochondrion"/>
    <property type="evidence" value="ECO:0007669"/>
    <property type="project" value="TreeGrafter"/>
</dbReference>
<dbReference type="HOGENOM" id="CLU_007409_0_0_1"/>
<dbReference type="PANTHER" id="PTHR23319:SF36">
    <property type="entry name" value="MEMBRANE-ANCHORED LIPID-BINDING PROTEIN LAM4-RELATED"/>
    <property type="match status" value="1"/>
</dbReference>
<evidence type="ECO:0000256" key="3">
    <source>
        <dbReference type="ARBA" id="ARBA00022692"/>
    </source>
</evidence>
<feature type="non-terminal residue" evidence="9">
    <location>
        <position position="1"/>
    </location>
</feature>
<name>A3LWU8_PICST</name>
<dbReference type="Gene3D" id="2.30.29.30">
    <property type="entry name" value="Pleckstrin-homology domain (PH domain)/Phosphotyrosine-binding domain (PTB)"/>
    <property type="match status" value="1"/>
</dbReference>
<feature type="transmembrane region" description="Helical" evidence="7">
    <location>
        <begin position="722"/>
        <end position="744"/>
    </location>
</feature>
<evidence type="ECO:0000256" key="7">
    <source>
        <dbReference type="SAM" id="Phobius"/>
    </source>
</evidence>
<dbReference type="KEGG" id="pic:PICST_48545"/>
<dbReference type="CDD" id="cd13220">
    <property type="entry name" value="PH-GRAM_GRAMDC"/>
    <property type="match status" value="1"/>
</dbReference>
<reference evidence="9 10" key="1">
    <citation type="journal article" date="2007" name="Nat. Biotechnol.">
        <title>Genome sequence of the lignocellulose-bioconverting and xylose-fermenting yeast Pichia stipitis.</title>
        <authorList>
            <person name="Jeffries T.W."/>
            <person name="Grigoriev I.V."/>
            <person name="Grimwood J."/>
            <person name="Laplaza J.M."/>
            <person name="Aerts A."/>
            <person name="Salamov A."/>
            <person name="Schmutz J."/>
            <person name="Lindquist E."/>
            <person name="Dehal P."/>
            <person name="Shapiro H."/>
            <person name="Jin Y.S."/>
            <person name="Passoth V."/>
            <person name="Richardson P.M."/>
        </authorList>
    </citation>
    <scope>NUCLEOTIDE SEQUENCE [LARGE SCALE GENOMIC DNA]</scope>
    <source>
        <strain evidence="10">ATCC 58785 / CBS 6054 / NBRC 10063 / NRRL Y-11545</strain>
    </source>
</reference>
<keyword evidence="10" id="KW-1185">Reference proteome</keyword>
<gene>
    <name evidence="9" type="ORF">PICST_48545</name>
</gene>
<dbReference type="InterPro" id="IPR051482">
    <property type="entry name" value="Cholesterol_transport"/>
</dbReference>
<evidence type="ECO:0000256" key="5">
    <source>
        <dbReference type="ARBA" id="ARBA00023136"/>
    </source>
</evidence>
<dbReference type="GeneID" id="4840133"/>
<evidence type="ECO:0000256" key="1">
    <source>
        <dbReference type="ARBA" id="ARBA00004167"/>
    </source>
</evidence>
<dbReference type="AlphaFoldDB" id="A3LWU8"/>
<dbReference type="InterPro" id="IPR004182">
    <property type="entry name" value="GRAM"/>
</dbReference>
<dbReference type="OrthoDB" id="2162691at2759"/>
<dbReference type="Pfam" id="PF02893">
    <property type="entry name" value="GRAM"/>
    <property type="match status" value="1"/>
</dbReference>
<keyword evidence="5 7" id="KW-0472">Membrane</keyword>
<dbReference type="GO" id="GO:0120015">
    <property type="term" value="F:sterol transfer activity"/>
    <property type="evidence" value="ECO:0007669"/>
    <property type="project" value="TreeGrafter"/>
</dbReference>
<evidence type="ECO:0000313" key="10">
    <source>
        <dbReference type="Proteomes" id="UP000002258"/>
    </source>
</evidence>
<dbReference type="GO" id="GO:0032366">
    <property type="term" value="P:intracellular sterol transport"/>
    <property type="evidence" value="ECO:0007669"/>
    <property type="project" value="TreeGrafter"/>
</dbReference>
<dbReference type="GO" id="GO:0032934">
    <property type="term" value="F:sterol binding"/>
    <property type="evidence" value="ECO:0007669"/>
    <property type="project" value="TreeGrafter"/>
</dbReference>
<dbReference type="InterPro" id="IPR011993">
    <property type="entry name" value="PH-like_dom_sf"/>
</dbReference>
<dbReference type="Pfam" id="PF16016">
    <property type="entry name" value="VASt"/>
    <property type="match status" value="1"/>
</dbReference>
<dbReference type="eggNOG" id="KOG1032">
    <property type="taxonomic scope" value="Eukaryota"/>
</dbReference>
<dbReference type="GO" id="GO:0140268">
    <property type="term" value="C:endoplasmic reticulum-plasma membrane contact site"/>
    <property type="evidence" value="ECO:0007669"/>
    <property type="project" value="TreeGrafter"/>
</dbReference>
<dbReference type="Proteomes" id="UP000002258">
    <property type="component" value="Chromosome 6"/>
</dbReference>
<accession>A3LWU8</accession>
<evidence type="ECO:0000259" key="8">
    <source>
        <dbReference type="PROSITE" id="PS51778"/>
    </source>
</evidence>
<dbReference type="PANTHER" id="PTHR23319">
    <property type="entry name" value="GRAM DOMAIN CONTAINING 1B, ISOFORM E"/>
    <property type="match status" value="1"/>
</dbReference>
<keyword evidence="3 7" id="KW-0812">Transmembrane</keyword>
<dbReference type="PROSITE" id="PS51778">
    <property type="entry name" value="VAST"/>
    <property type="match status" value="1"/>
</dbReference>
<dbReference type="OMA" id="SFEFRGM"/>
<dbReference type="SMART" id="SM00568">
    <property type="entry name" value="GRAM"/>
    <property type="match status" value="1"/>
</dbReference>
<feature type="region of interest" description="Disordered" evidence="6">
    <location>
        <begin position="163"/>
        <end position="222"/>
    </location>
</feature>
<keyword evidence="4 7" id="KW-1133">Transmembrane helix</keyword>
<comment type="similarity">
    <text evidence="2">Belongs to the YSP2 family.</text>
</comment>
<dbReference type="EMBL" id="CP000500">
    <property type="protein sequence ID" value="ABN67340.2"/>
    <property type="molecule type" value="Genomic_DNA"/>
</dbReference>
<evidence type="ECO:0000256" key="2">
    <source>
        <dbReference type="ARBA" id="ARBA00006582"/>
    </source>
</evidence>
<proteinExistence type="inferred from homology"/>
<feature type="region of interest" description="Disordered" evidence="6">
    <location>
        <begin position="359"/>
        <end position="474"/>
    </location>
</feature>
<evidence type="ECO:0000256" key="6">
    <source>
        <dbReference type="SAM" id="MobiDB-lite"/>
    </source>
</evidence>
<protein>
    <recommendedName>
        <fullName evidence="8">VASt domain-containing protein</fullName>
    </recommendedName>
</protein>
<dbReference type="InParanoid" id="A3LWU8"/>
<dbReference type="GO" id="GO:0032541">
    <property type="term" value="C:cortical endoplasmic reticulum"/>
    <property type="evidence" value="ECO:0007669"/>
    <property type="project" value="TreeGrafter"/>
</dbReference>
<dbReference type="GO" id="GO:0005886">
    <property type="term" value="C:plasma membrane"/>
    <property type="evidence" value="ECO:0007669"/>
    <property type="project" value="TreeGrafter"/>
</dbReference>
<comment type="subcellular location">
    <subcellularLocation>
        <location evidence="1">Membrane</location>
        <topology evidence="1">Single-pass membrane protein</topology>
    </subcellularLocation>
</comment>
<organism evidence="9 10">
    <name type="scientific">Scheffersomyces stipitis (strain ATCC 58785 / CBS 6054 / NBRC 10063 / NRRL Y-11545)</name>
    <name type="common">Yeast</name>
    <name type="synonym">Pichia stipitis</name>
    <dbReference type="NCBI Taxonomy" id="322104"/>
    <lineage>
        <taxon>Eukaryota</taxon>
        <taxon>Fungi</taxon>
        <taxon>Dikarya</taxon>
        <taxon>Ascomycota</taxon>
        <taxon>Saccharomycotina</taxon>
        <taxon>Pichiomycetes</taxon>
        <taxon>Debaryomycetaceae</taxon>
        <taxon>Scheffersomyces</taxon>
    </lineage>
</organism>
<dbReference type="GO" id="GO:0005789">
    <property type="term" value="C:endoplasmic reticulum membrane"/>
    <property type="evidence" value="ECO:0007669"/>
    <property type="project" value="TreeGrafter"/>
</dbReference>
<feature type="compositionally biased region" description="Basic residues" evidence="6">
    <location>
        <begin position="669"/>
        <end position="685"/>
    </location>
</feature>
<feature type="domain" description="VASt" evidence="8">
    <location>
        <begin position="493"/>
        <end position="662"/>
    </location>
</feature>
<sequence length="855" mass="94793">SDSNGFLSSILNAANNIISSTVTDDNKIEASTTSVTSGRTKEHSFSNRLDFLLKPARFGSSKSSFDEEQADILMNTDNAEVKEPSEPKMPSSPLSTVNVQFESIRESPLNTLGQGDLSLAAFDKAQPKKTRSRFLASPRESTDNLVDIKRSLSPDIVNRQSSNAVNTVSDVKRPRRKSNIVTASSVPTVGDSNSKSRSTDADLDESDAALYSEDESSDRDESEVIDYSNLKYASRKRNKEFHSVFKKLPSSDPLIDDFSCALSKDILVQGRMYLSSNYICFNSNILGWVTNLVIPLQEVIQVEKKSTAVLFPNGMIIRTLHHRYVFATFLSRDTTFNLITNVWHKVLLETADDSKLAVKRRARGNSRSTGASKSVSRDRYDGTNSLNDEYDISEVDSRRDVLSASHDEEDDFDGSFSSLSLHSDKDNDDEEAGSDSGSVKGGDHTPSSANKSMSRDEGTNGSTEQGANTFKGFPMVGPMAHAPTDINYTKKASETFISEGVLKAPVGAVFSILFGADTSLFIKILKKQKNFDITESEITPLSPKNKERHYSYIKPLGGPIGPKQTKCIIVEKITEFNPENYILVEQVTSTPDVPSGNSFSVKTKMFFSWVESNHTRLYVVTSIEWTGKSWIKGAIEKGSIDGQKESMKVIMDSLDEMISTGNEGAGKGKQAKSKKKGTRSRKNTIVKKPSIEKEPEVVKELGVGEKFMDFVESLGKLLPIPYLGDLITGFIVLFIGIMISFRLFNAITGGSSKRVQFIPEDSYVSKIRIDDNKYIIIPSIDTNFHNKKIVMENEVNLWNWVRERSEDKIKIVSDDNSSSGPIGKSDARKDYADQEVYEIVKITQMKLGQLSEKLK</sequence>
<feature type="region of interest" description="Disordered" evidence="6">
    <location>
        <begin position="660"/>
        <end position="685"/>
    </location>
</feature>
<feature type="compositionally biased region" description="Acidic residues" evidence="6">
    <location>
        <begin position="201"/>
        <end position="222"/>
    </location>
</feature>
<evidence type="ECO:0000256" key="4">
    <source>
        <dbReference type="ARBA" id="ARBA00022989"/>
    </source>
</evidence>
<feature type="compositionally biased region" description="Polar residues" evidence="6">
    <location>
        <begin position="459"/>
        <end position="468"/>
    </location>
</feature>